<dbReference type="RefSeq" id="WP_181366313.1">
    <property type="nucleotide sequence ID" value="NZ_OMOQ01000001.1"/>
</dbReference>
<dbReference type="AlphaFoldDB" id="A0A2R8B1U5"/>
<name>A0A2R8B1U5_9RHOB</name>
<gene>
    <name evidence="1" type="ORF">DEA8626_00024</name>
</gene>
<evidence type="ECO:0000313" key="1">
    <source>
        <dbReference type="EMBL" id="SPH16515.1"/>
    </source>
</evidence>
<protein>
    <submittedName>
        <fullName evidence="1">Uncharacterized protein</fullName>
    </submittedName>
</protein>
<keyword evidence="2" id="KW-1185">Reference proteome</keyword>
<organism evidence="1 2">
    <name type="scientific">Albidovulum aquaemixtae</name>
    <dbReference type="NCBI Taxonomy" id="1542388"/>
    <lineage>
        <taxon>Bacteria</taxon>
        <taxon>Pseudomonadati</taxon>
        <taxon>Pseudomonadota</taxon>
        <taxon>Alphaproteobacteria</taxon>
        <taxon>Rhodobacterales</taxon>
        <taxon>Paracoccaceae</taxon>
        <taxon>Albidovulum</taxon>
    </lineage>
</organism>
<dbReference type="Proteomes" id="UP000244924">
    <property type="component" value="Unassembled WGS sequence"/>
</dbReference>
<proteinExistence type="predicted"/>
<evidence type="ECO:0000313" key="2">
    <source>
        <dbReference type="Proteomes" id="UP000244924"/>
    </source>
</evidence>
<accession>A0A2R8B1U5</accession>
<sequence>MLEITRNAGLIGETIRVLRAFVTRLTSVGSADPAPYWTDYLRDTRERRN</sequence>
<reference evidence="1 2" key="1">
    <citation type="submission" date="2018-03" db="EMBL/GenBank/DDBJ databases">
        <authorList>
            <person name="Keele B.F."/>
        </authorList>
    </citation>
    <scope>NUCLEOTIDE SEQUENCE [LARGE SCALE GENOMIC DNA]</scope>
    <source>
        <strain evidence="1 2">CECT 8626</strain>
    </source>
</reference>
<dbReference type="EMBL" id="OMOQ01000001">
    <property type="protein sequence ID" value="SPH16515.1"/>
    <property type="molecule type" value="Genomic_DNA"/>
</dbReference>